<proteinExistence type="predicted"/>
<protein>
    <submittedName>
        <fullName evidence="1">Uncharacterized protein</fullName>
    </submittedName>
</protein>
<name>A0ABR2KYB5_9EUKA</name>
<gene>
    <name evidence="1" type="ORF">M9Y10_014001</name>
</gene>
<sequence>MDAIISKYEKSLQDMKKSAETATTSYGSLQAAATKNMAILESSILELSKCCLNTLSDCNKELIAMSNSINSVEGEVQIIRDSKSKQLQPKAQTPQGIGCPSLLVESRSPNPILIPDQPVINFDCLNPIGGTADQIQENTVLVRKVQPNTDEPQLWTRQKDYFANVQGNSTFNDIYKTTV</sequence>
<evidence type="ECO:0000313" key="1">
    <source>
        <dbReference type="EMBL" id="KAK8896110.1"/>
    </source>
</evidence>
<accession>A0ABR2KYB5</accession>
<keyword evidence="2" id="KW-1185">Reference proteome</keyword>
<comment type="caution">
    <text evidence="1">The sequence shown here is derived from an EMBL/GenBank/DDBJ whole genome shotgun (WGS) entry which is preliminary data.</text>
</comment>
<dbReference type="Proteomes" id="UP001470230">
    <property type="component" value="Unassembled WGS sequence"/>
</dbReference>
<dbReference type="EMBL" id="JAPFFF010000002">
    <property type="protein sequence ID" value="KAK8896110.1"/>
    <property type="molecule type" value="Genomic_DNA"/>
</dbReference>
<reference evidence="1 2" key="1">
    <citation type="submission" date="2024-04" db="EMBL/GenBank/DDBJ databases">
        <title>Tritrichomonas musculus Genome.</title>
        <authorList>
            <person name="Alves-Ferreira E."/>
            <person name="Grigg M."/>
            <person name="Lorenzi H."/>
            <person name="Galac M."/>
        </authorList>
    </citation>
    <scope>NUCLEOTIDE SEQUENCE [LARGE SCALE GENOMIC DNA]</scope>
    <source>
        <strain evidence="1 2">EAF2021</strain>
    </source>
</reference>
<organism evidence="1 2">
    <name type="scientific">Tritrichomonas musculus</name>
    <dbReference type="NCBI Taxonomy" id="1915356"/>
    <lineage>
        <taxon>Eukaryota</taxon>
        <taxon>Metamonada</taxon>
        <taxon>Parabasalia</taxon>
        <taxon>Tritrichomonadida</taxon>
        <taxon>Tritrichomonadidae</taxon>
        <taxon>Tritrichomonas</taxon>
    </lineage>
</organism>
<evidence type="ECO:0000313" key="2">
    <source>
        <dbReference type="Proteomes" id="UP001470230"/>
    </source>
</evidence>